<evidence type="ECO:0000256" key="3">
    <source>
        <dbReference type="ARBA" id="ARBA00022527"/>
    </source>
</evidence>
<dbReference type="PROSITE" id="PS00108">
    <property type="entry name" value="PROTEIN_KINASE_ST"/>
    <property type="match status" value="1"/>
</dbReference>
<feature type="domain" description="Protein kinase" evidence="7">
    <location>
        <begin position="39"/>
        <end position="333"/>
    </location>
</feature>
<evidence type="ECO:0000256" key="2">
    <source>
        <dbReference type="ARBA" id="ARBA00012513"/>
    </source>
</evidence>
<dbReference type="InterPro" id="IPR003961">
    <property type="entry name" value="FN3_dom"/>
</dbReference>
<dbReference type="InterPro" id="IPR011009">
    <property type="entry name" value="Kinase-like_dom_sf"/>
</dbReference>
<dbReference type="PROSITE" id="PS51212">
    <property type="entry name" value="WSC"/>
    <property type="match status" value="1"/>
</dbReference>
<dbReference type="InterPro" id="IPR013783">
    <property type="entry name" value="Ig-like_fold"/>
</dbReference>
<keyword evidence="5 6" id="KW-0067">ATP-binding</keyword>
<feature type="binding site" evidence="6">
    <location>
        <position position="73"/>
    </location>
    <ligand>
        <name>ATP</name>
        <dbReference type="ChEBI" id="CHEBI:30616"/>
    </ligand>
</feature>
<accession>A0A2A3EU05</accession>
<dbReference type="CDD" id="cd14015">
    <property type="entry name" value="STKc_VRK"/>
    <property type="match status" value="1"/>
</dbReference>
<evidence type="ECO:0000256" key="4">
    <source>
        <dbReference type="ARBA" id="ARBA00022741"/>
    </source>
</evidence>
<dbReference type="InterPro" id="IPR002889">
    <property type="entry name" value="WSC_carb-bd"/>
</dbReference>
<keyword evidence="4 6" id="KW-0547">Nucleotide-binding</keyword>
<dbReference type="SMART" id="SM00220">
    <property type="entry name" value="S_TKc"/>
    <property type="match status" value="1"/>
</dbReference>
<organism evidence="9 10">
    <name type="scientific">Apis cerana cerana</name>
    <name type="common">Oriental honeybee</name>
    <dbReference type="NCBI Taxonomy" id="94128"/>
    <lineage>
        <taxon>Eukaryota</taxon>
        <taxon>Metazoa</taxon>
        <taxon>Ecdysozoa</taxon>
        <taxon>Arthropoda</taxon>
        <taxon>Hexapoda</taxon>
        <taxon>Insecta</taxon>
        <taxon>Pterygota</taxon>
        <taxon>Neoptera</taxon>
        <taxon>Endopterygota</taxon>
        <taxon>Hymenoptera</taxon>
        <taxon>Apocrita</taxon>
        <taxon>Aculeata</taxon>
        <taxon>Apoidea</taxon>
        <taxon>Anthophila</taxon>
        <taxon>Apidae</taxon>
        <taxon>Apis</taxon>
    </lineage>
</organism>
<dbReference type="AlphaFoldDB" id="A0A2A3EU05"/>
<gene>
    <name evidence="9" type="ORF">APICC_02403</name>
</gene>
<dbReference type="InterPro" id="IPR036116">
    <property type="entry name" value="FN3_sf"/>
</dbReference>
<dbReference type="PROSITE" id="PS00107">
    <property type="entry name" value="PROTEIN_KINASE_ATP"/>
    <property type="match status" value="1"/>
</dbReference>
<keyword evidence="3" id="KW-0723">Serine/threonine-protein kinase</keyword>
<comment type="subcellular location">
    <subcellularLocation>
        <location evidence="1">Membrane</location>
        <topology evidence="1">Single-pass membrane protein</topology>
    </subcellularLocation>
</comment>
<evidence type="ECO:0000259" key="7">
    <source>
        <dbReference type="PROSITE" id="PS50011"/>
    </source>
</evidence>
<dbReference type="STRING" id="94128.A0A2A3EU05"/>
<dbReference type="SUPFAM" id="SSF56112">
    <property type="entry name" value="Protein kinase-like (PK-like)"/>
    <property type="match status" value="2"/>
</dbReference>
<dbReference type="PROSITE" id="PS50011">
    <property type="entry name" value="PROTEIN_KINASE_DOM"/>
    <property type="match status" value="2"/>
</dbReference>
<evidence type="ECO:0000256" key="5">
    <source>
        <dbReference type="ARBA" id="ARBA00022840"/>
    </source>
</evidence>
<dbReference type="Gene3D" id="1.10.510.10">
    <property type="entry name" value="Transferase(Phosphotransferase) domain 1"/>
    <property type="match status" value="2"/>
</dbReference>
<evidence type="ECO:0000259" key="8">
    <source>
        <dbReference type="PROSITE" id="PS51212"/>
    </source>
</evidence>
<feature type="domain" description="WSC" evidence="8">
    <location>
        <begin position="563"/>
        <end position="651"/>
    </location>
</feature>
<keyword evidence="9" id="KW-0808">Transferase</keyword>
<dbReference type="Gene3D" id="2.60.40.10">
    <property type="entry name" value="Immunoglobulins"/>
    <property type="match status" value="1"/>
</dbReference>
<dbReference type="PANTHER" id="PTHR11909">
    <property type="entry name" value="CASEIN KINASE-RELATED"/>
    <property type="match status" value="1"/>
</dbReference>
<evidence type="ECO:0000256" key="6">
    <source>
        <dbReference type="PROSITE-ProRule" id="PRU10141"/>
    </source>
</evidence>
<keyword evidence="9" id="KW-0418">Kinase</keyword>
<dbReference type="OrthoDB" id="2687620at2759"/>
<dbReference type="Pfam" id="PF01822">
    <property type="entry name" value="WSC"/>
    <property type="match status" value="1"/>
</dbReference>
<dbReference type="InterPro" id="IPR008271">
    <property type="entry name" value="Ser/Thr_kinase_AS"/>
</dbReference>
<dbReference type="GO" id="GO:0005524">
    <property type="term" value="F:ATP binding"/>
    <property type="evidence" value="ECO:0007669"/>
    <property type="project" value="UniProtKB-UniRule"/>
</dbReference>
<dbReference type="EC" id="2.7.11.1" evidence="2"/>
<dbReference type="InterPro" id="IPR017441">
    <property type="entry name" value="Protein_kinase_ATP_BS"/>
</dbReference>
<dbReference type="Pfam" id="PF00069">
    <property type="entry name" value="Pkinase"/>
    <property type="match status" value="1"/>
</dbReference>
<evidence type="ECO:0000256" key="1">
    <source>
        <dbReference type="ARBA" id="ARBA00004167"/>
    </source>
</evidence>
<keyword evidence="10" id="KW-1185">Reference proteome</keyword>
<feature type="domain" description="Protein kinase" evidence="7">
    <location>
        <begin position="780"/>
        <end position="1097"/>
    </location>
</feature>
<dbReference type="InterPro" id="IPR050235">
    <property type="entry name" value="CK1_Ser-Thr_kinase"/>
</dbReference>
<dbReference type="InterPro" id="IPR000719">
    <property type="entry name" value="Prot_kinase_dom"/>
</dbReference>
<dbReference type="SUPFAM" id="SSF49265">
    <property type="entry name" value="Fibronectin type III"/>
    <property type="match status" value="1"/>
</dbReference>
<dbReference type="GO" id="GO:0006950">
    <property type="term" value="P:response to stress"/>
    <property type="evidence" value="ECO:0007669"/>
    <property type="project" value="UniProtKB-ARBA"/>
</dbReference>
<dbReference type="InterPro" id="IPR001245">
    <property type="entry name" value="Ser-Thr/Tyr_kinase_cat_dom"/>
</dbReference>
<evidence type="ECO:0000313" key="9">
    <source>
        <dbReference type="EMBL" id="PBC34696.1"/>
    </source>
</evidence>
<dbReference type="Pfam" id="PF07714">
    <property type="entry name" value="PK_Tyr_Ser-Thr"/>
    <property type="match status" value="1"/>
</dbReference>
<evidence type="ECO:0000313" key="10">
    <source>
        <dbReference type="Proteomes" id="UP000242457"/>
    </source>
</evidence>
<dbReference type="GO" id="GO:0004674">
    <property type="term" value="F:protein serine/threonine kinase activity"/>
    <property type="evidence" value="ECO:0007669"/>
    <property type="project" value="UniProtKB-KW"/>
</dbReference>
<protein>
    <recommendedName>
        <fullName evidence="2">non-specific serine/threonine protein kinase</fullName>
        <ecNumber evidence="2">2.7.11.1</ecNumber>
    </recommendedName>
</protein>
<sequence length="1103" mass="124777">MAPRRVEEIPVKRVAALGCKLPDQLPAGEILIDITQKKWRLGHTIGYGGFGDIYLASNNINVPVEQDAKYVIKIEPHNNGPLFVEMNFYIRAARKHMIDSWCKSQGKRRIGIPTYEGSGSHMYQGQKYRFLVIPRYGIDIGKLFVSNGRKLPTKLVNRLAVQMLDALEYIHSQGYAHADVKGSNILLSEEAGTTRKSQVYLVDYGLAYRFRTNAGIHKPFVHDERRAHEGTLEFTSRDAHHGTHSRRGDLETLGYNILQWLCGKLPWERENDNVTSIIDPEEVHTQKEILLSNLPLFMHKCFPYKKEPPAAIMEYMKYITELGFETKPNYSYLRSLFQSGSRQKTDVPTCLHNIRESNENISYPISFKRPYLRERKPCRPVNGEIRVTRNTQPKYPVEQKEFCWEAVLALHPDKLAKISIQTPPSPLTPPPSPPPPSLPTYAMLRVIERMKEKQSGAFRHKSLPKSLDELKTKWMTPAMEQVVELKKKTTLTTLSLRKSSPCMTRSRGAQLKRLGNEKSYKRIQSKKRRKCTSTEDKISFIRNASDVFSTTSTFVRLLHYHDFQKYEGCFQSSALDPDLPTLILNHTNSPSKCIKECISRYYMFAGLMNGQQCFCGSKYGRKGISTSCILCITDPNNYCGNKYAISIYSTGQIGPSPPRSAQVIHNGFNSLQITWEPPDISNGNITYYTLKAMVVQTFASNSIPAIESQIQGGASNSTILQGPPNKPIIPKVIEQTSTTVTVLLSEGSSEFGPISAYQVFVCQFGVIPPSDPNVTYYNYKISMQEVGDGKMIGTYYNAPLNSDIMPQIVNKIINHNENQNDNMNSITIILCIAIEQQELTLQGPLYEVDNLAYIPEDVPERINYYQELKKKVGRFGTVHTGAIEENGKFSTVAIHNLVGTCETHDTLHIVLELPPQTLKNCLLAARSGNIFPVEKILPIGSMIASALQHLENYKIIHEYLCARSIGLSNEWIPKIMGHGISKYALEDMKYIRWTSIECLDNKKKHQPAVVWAFGVLLWEMLSMGGTPYSNLSLDSEVEEAILQGVRLPQLSDIPDPLYEVISSCWNIESHERPTFTELIRLETLSICPITAITEPYIPELELN</sequence>
<dbReference type="CDD" id="cd00063">
    <property type="entry name" value="FN3"/>
    <property type="match status" value="1"/>
</dbReference>
<reference evidence="9 10" key="1">
    <citation type="submission" date="2014-07" db="EMBL/GenBank/DDBJ databases">
        <title>Genomic and transcriptomic analysis on Apis cerana provide comprehensive insights into honey bee biology.</title>
        <authorList>
            <person name="Diao Q."/>
            <person name="Sun L."/>
            <person name="Zheng H."/>
            <person name="Zheng H."/>
            <person name="Xu S."/>
            <person name="Wang S."/>
            <person name="Zeng Z."/>
            <person name="Hu F."/>
            <person name="Su S."/>
            <person name="Wu J."/>
        </authorList>
    </citation>
    <scope>NUCLEOTIDE SEQUENCE [LARGE SCALE GENOMIC DNA]</scope>
    <source>
        <tissue evidence="9">Pupae without intestine</tissue>
    </source>
</reference>
<dbReference type="GO" id="GO:0016020">
    <property type="term" value="C:membrane"/>
    <property type="evidence" value="ECO:0007669"/>
    <property type="project" value="UniProtKB-SubCell"/>
</dbReference>
<proteinExistence type="predicted"/>
<dbReference type="EMBL" id="KZ288189">
    <property type="protein sequence ID" value="PBC34696.1"/>
    <property type="molecule type" value="Genomic_DNA"/>
</dbReference>
<name>A0A2A3EU05_APICC</name>
<dbReference type="Proteomes" id="UP000242457">
    <property type="component" value="Unassembled WGS sequence"/>
</dbReference>